<dbReference type="Proteomes" id="UP000271162">
    <property type="component" value="Unassembled WGS sequence"/>
</dbReference>
<dbReference type="PANTHER" id="PTHR46060:SF3">
    <property type="entry name" value="PROTEIN GVQW3"/>
    <property type="match status" value="1"/>
</dbReference>
<proteinExistence type="predicted"/>
<evidence type="ECO:0000313" key="2">
    <source>
        <dbReference type="EMBL" id="VDL80587.1"/>
    </source>
</evidence>
<evidence type="ECO:0000313" key="4">
    <source>
        <dbReference type="WBParaSite" id="NBR_0000152101-mRNA-1"/>
    </source>
</evidence>
<dbReference type="InterPro" id="IPR036397">
    <property type="entry name" value="RNaseH_sf"/>
</dbReference>
<gene>
    <name evidence="1" type="ORF">NBR_LOCUS1522</name>
    <name evidence="2" type="ORF">NBR_LOCUS16974</name>
</gene>
<dbReference type="InterPro" id="IPR052709">
    <property type="entry name" value="Transposase-MT_Hybrid"/>
</dbReference>
<sequence>MDNAPPHRAKRTKEAMKKESIEVVAHPAYSPDISPCDYAAFRSLAGFLKNKRYSQRQDLQRAVNEWIDSKPASFWEDAINSLPNRWRQIVATHGEYVD</sequence>
<reference evidence="4 5" key="1">
    <citation type="submission" date="2017-02" db="UniProtKB">
        <authorList>
            <consortium name="WormBaseParasite"/>
        </authorList>
    </citation>
    <scope>IDENTIFICATION</scope>
</reference>
<dbReference type="OMA" id="ALMYKEP"/>
<dbReference type="EMBL" id="UYSL01001260">
    <property type="protein sequence ID" value="VDL65022.1"/>
    <property type="molecule type" value="Genomic_DNA"/>
</dbReference>
<evidence type="ECO:0000313" key="5">
    <source>
        <dbReference type="WBParaSite" id="NBR_0001697301-mRNA-1"/>
    </source>
</evidence>
<organism evidence="5">
    <name type="scientific">Nippostrongylus brasiliensis</name>
    <name type="common">Rat hookworm</name>
    <dbReference type="NCBI Taxonomy" id="27835"/>
    <lineage>
        <taxon>Eukaryota</taxon>
        <taxon>Metazoa</taxon>
        <taxon>Ecdysozoa</taxon>
        <taxon>Nematoda</taxon>
        <taxon>Chromadorea</taxon>
        <taxon>Rhabditida</taxon>
        <taxon>Rhabditina</taxon>
        <taxon>Rhabditomorpha</taxon>
        <taxon>Strongyloidea</taxon>
        <taxon>Heligmosomidae</taxon>
        <taxon>Nippostrongylus</taxon>
    </lineage>
</organism>
<accession>A0A0N4YJ48</accession>
<dbReference type="WBParaSite" id="NBR_0001697301-mRNA-1">
    <property type="protein sequence ID" value="NBR_0001697301-mRNA-1"/>
    <property type="gene ID" value="NBR_0001697301"/>
</dbReference>
<keyword evidence="3" id="KW-1185">Reference proteome</keyword>
<dbReference type="STRING" id="27835.A0A0N4YJ48"/>
<dbReference type="AlphaFoldDB" id="A0A0N4YJ48"/>
<evidence type="ECO:0000313" key="3">
    <source>
        <dbReference type="Proteomes" id="UP000271162"/>
    </source>
</evidence>
<dbReference type="WBParaSite" id="NBR_0000152101-mRNA-1">
    <property type="protein sequence ID" value="NBR_0000152101-mRNA-1"/>
    <property type="gene ID" value="NBR_0000152101"/>
</dbReference>
<dbReference type="GO" id="GO:0003676">
    <property type="term" value="F:nucleic acid binding"/>
    <property type="evidence" value="ECO:0007669"/>
    <property type="project" value="InterPro"/>
</dbReference>
<dbReference type="PANTHER" id="PTHR46060">
    <property type="entry name" value="MARINER MOS1 TRANSPOSASE-LIKE PROTEIN"/>
    <property type="match status" value="1"/>
</dbReference>
<protein>
    <submittedName>
        <fullName evidence="4 5">Mariner Mos1 transposase</fullName>
    </submittedName>
</protein>
<reference evidence="1 3" key="2">
    <citation type="submission" date="2018-11" db="EMBL/GenBank/DDBJ databases">
        <authorList>
            <consortium name="Pathogen Informatics"/>
        </authorList>
    </citation>
    <scope>NUCLEOTIDE SEQUENCE [LARGE SCALE GENOMIC DNA]</scope>
</reference>
<dbReference type="EMBL" id="UYSL01022493">
    <property type="protein sequence ID" value="VDL80587.1"/>
    <property type="molecule type" value="Genomic_DNA"/>
</dbReference>
<evidence type="ECO:0000313" key="1">
    <source>
        <dbReference type="EMBL" id="VDL65022.1"/>
    </source>
</evidence>
<name>A0A0N4YJ48_NIPBR</name>
<dbReference type="Gene3D" id="3.30.420.10">
    <property type="entry name" value="Ribonuclease H-like superfamily/Ribonuclease H"/>
    <property type="match status" value="1"/>
</dbReference>